<protein>
    <submittedName>
        <fullName evidence="5">AraC family transcriptional regulator</fullName>
    </submittedName>
</protein>
<evidence type="ECO:0000313" key="6">
    <source>
        <dbReference type="Proteomes" id="UP000823893"/>
    </source>
</evidence>
<evidence type="ECO:0000256" key="3">
    <source>
        <dbReference type="ARBA" id="ARBA00023163"/>
    </source>
</evidence>
<dbReference type="PRINTS" id="PR00032">
    <property type="entry name" value="HTHARAC"/>
</dbReference>
<proteinExistence type="predicted"/>
<accession>A0A9D2N7F3</accession>
<dbReference type="InterPro" id="IPR020449">
    <property type="entry name" value="Tscrpt_reg_AraC-type_HTH"/>
</dbReference>
<keyword evidence="2" id="KW-0238">DNA-binding</keyword>
<dbReference type="SMART" id="SM00342">
    <property type="entry name" value="HTH_ARAC"/>
    <property type="match status" value="1"/>
</dbReference>
<dbReference type="PANTHER" id="PTHR47504:SF6">
    <property type="entry name" value="ARAC-FAMILY TRANSCRIPTIONAL REGULATOR"/>
    <property type="match status" value="1"/>
</dbReference>
<keyword evidence="1" id="KW-0805">Transcription regulation</keyword>
<reference evidence="5" key="2">
    <citation type="submission" date="2021-04" db="EMBL/GenBank/DDBJ databases">
        <authorList>
            <person name="Gilroy R."/>
        </authorList>
    </citation>
    <scope>NUCLEOTIDE SEQUENCE</scope>
    <source>
        <strain evidence="5">ChiSxjej6B18-287</strain>
    </source>
</reference>
<dbReference type="EMBL" id="DWWV01000106">
    <property type="protein sequence ID" value="HJC10818.1"/>
    <property type="molecule type" value="Genomic_DNA"/>
</dbReference>
<dbReference type="AlphaFoldDB" id="A0A9D2N7F3"/>
<evidence type="ECO:0000256" key="1">
    <source>
        <dbReference type="ARBA" id="ARBA00023015"/>
    </source>
</evidence>
<evidence type="ECO:0000256" key="2">
    <source>
        <dbReference type="ARBA" id="ARBA00023125"/>
    </source>
</evidence>
<dbReference type="SUPFAM" id="SSF46689">
    <property type="entry name" value="Homeodomain-like"/>
    <property type="match status" value="2"/>
</dbReference>
<dbReference type="GO" id="GO:0003700">
    <property type="term" value="F:DNA-binding transcription factor activity"/>
    <property type="evidence" value="ECO:0007669"/>
    <property type="project" value="InterPro"/>
</dbReference>
<dbReference type="PANTHER" id="PTHR47504">
    <property type="entry name" value="RIGHT ORIGIN-BINDING PROTEIN"/>
    <property type="match status" value="1"/>
</dbReference>
<dbReference type="InterPro" id="IPR009057">
    <property type="entry name" value="Homeodomain-like_sf"/>
</dbReference>
<reference evidence="5" key="1">
    <citation type="journal article" date="2021" name="PeerJ">
        <title>Extensive microbial diversity within the chicken gut microbiome revealed by metagenomics and culture.</title>
        <authorList>
            <person name="Gilroy R."/>
            <person name="Ravi A."/>
            <person name="Getino M."/>
            <person name="Pursley I."/>
            <person name="Horton D.L."/>
            <person name="Alikhan N.F."/>
            <person name="Baker D."/>
            <person name="Gharbi K."/>
            <person name="Hall N."/>
            <person name="Watson M."/>
            <person name="Adriaenssens E.M."/>
            <person name="Foster-Nyarko E."/>
            <person name="Jarju S."/>
            <person name="Secka A."/>
            <person name="Antonio M."/>
            <person name="Oren A."/>
            <person name="Chaudhuri R.R."/>
            <person name="La Ragione R."/>
            <person name="Hildebrand F."/>
            <person name="Pallen M.J."/>
        </authorList>
    </citation>
    <scope>NUCLEOTIDE SEQUENCE</scope>
    <source>
        <strain evidence="5">ChiSxjej6B18-287</strain>
    </source>
</reference>
<gene>
    <name evidence="5" type="ORF">H9935_08370</name>
</gene>
<keyword evidence="3" id="KW-0804">Transcription</keyword>
<organism evidence="5 6">
    <name type="scientific">Candidatus Blautia merdigallinarum</name>
    <dbReference type="NCBI Taxonomy" id="2838495"/>
    <lineage>
        <taxon>Bacteria</taxon>
        <taxon>Bacillati</taxon>
        <taxon>Bacillota</taxon>
        <taxon>Clostridia</taxon>
        <taxon>Lachnospirales</taxon>
        <taxon>Lachnospiraceae</taxon>
        <taxon>Blautia</taxon>
    </lineage>
</organism>
<dbReference type="InterPro" id="IPR050959">
    <property type="entry name" value="MarA-like"/>
</dbReference>
<comment type="caution">
    <text evidence="5">The sequence shown here is derived from an EMBL/GenBank/DDBJ whole genome shotgun (WGS) entry which is preliminary data.</text>
</comment>
<evidence type="ECO:0000259" key="4">
    <source>
        <dbReference type="PROSITE" id="PS01124"/>
    </source>
</evidence>
<sequence>MEYREEIKKAMDYIEEHLDQEIRAADAADMAGFSQYHFYRIFKKETGLSLYQYIQKRRLAQAASLLLNSSMHVIDIAMYLCFESQETFTRAFKKHYGLPPGKYRKALGHLLSGGMDMKKNEKIKHWIITGTAPDKYEAGTDRKIFNTGTKAAYICSTAEEYEADEYATVMQQFSAALFTGKRVRFAAFVKSRDVEGWAGLWMRLDGKFSDTLKLDNMQDRPITGTSEWNLYSCVLDVPEETTIINIGILLSGKGHVWMDNASFQEVDKSIPTTDFEIQKVYPDYPENLSFEE</sequence>
<dbReference type="InterPro" id="IPR018060">
    <property type="entry name" value="HTH_AraC"/>
</dbReference>
<dbReference type="GO" id="GO:0043565">
    <property type="term" value="F:sequence-specific DNA binding"/>
    <property type="evidence" value="ECO:0007669"/>
    <property type="project" value="InterPro"/>
</dbReference>
<dbReference type="Proteomes" id="UP000823893">
    <property type="component" value="Unassembled WGS sequence"/>
</dbReference>
<evidence type="ECO:0000313" key="5">
    <source>
        <dbReference type="EMBL" id="HJC10818.1"/>
    </source>
</evidence>
<name>A0A9D2N7F3_9FIRM</name>
<dbReference type="Pfam" id="PF12833">
    <property type="entry name" value="HTH_18"/>
    <property type="match status" value="1"/>
</dbReference>
<feature type="domain" description="HTH araC/xylS-type" evidence="4">
    <location>
        <begin position="8"/>
        <end position="106"/>
    </location>
</feature>
<dbReference type="Gene3D" id="2.60.120.260">
    <property type="entry name" value="Galactose-binding domain-like"/>
    <property type="match status" value="1"/>
</dbReference>
<dbReference type="Gene3D" id="1.10.10.60">
    <property type="entry name" value="Homeodomain-like"/>
    <property type="match status" value="2"/>
</dbReference>
<dbReference type="PROSITE" id="PS01124">
    <property type="entry name" value="HTH_ARAC_FAMILY_2"/>
    <property type="match status" value="1"/>
</dbReference>